<dbReference type="Pfam" id="PF15567">
    <property type="entry name" value="Imm35"/>
    <property type="match status" value="1"/>
</dbReference>
<gene>
    <name evidence="2" type="ORF">H0E84_15170</name>
</gene>
<protein>
    <recommendedName>
        <fullName evidence="1">Immunity protein 35 domain-containing protein</fullName>
    </recommendedName>
</protein>
<dbReference type="InterPro" id="IPR029082">
    <property type="entry name" value="Imm35"/>
</dbReference>
<accession>A0A853JEF8</accession>
<dbReference type="Proteomes" id="UP000578091">
    <property type="component" value="Unassembled WGS sequence"/>
</dbReference>
<evidence type="ECO:0000313" key="3">
    <source>
        <dbReference type="Proteomes" id="UP000578091"/>
    </source>
</evidence>
<name>A0A853JEF8_9GAMM</name>
<reference evidence="2 3" key="1">
    <citation type="submission" date="2020-07" db="EMBL/GenBank/DDBJ databases">
        <title>Luteimonas sp. SJ-92.</title>
        <authorList>
            <person name="Huang X.-X."/>
            <person name="Xu L."/>
            <person name="Sun J.-Q."/>
        </authorList>
    </citation>
    <scope>NUCLEOTIDE SEQUENCE [LARGE SCALE GENOMIC DNA]</scope>
    <source>
        <strain evidence="2 3">SJ-92</strain>
    </source>
</reference>
<sequence length="99" mass="10841">MVTRNQARHLVRSQLKGCTAEIGCEVEIIDSATLERPLGWVFFYQSREFLLTGNSSSRLAGNAPLIVNRHSGRISVTGTAEPVEEYIARYEASLASGAD</sequence>
<evidence type="ECO:0000313" key="2">
    <source>
        <dbReference type="EMBL" id="NZA27721.1"/>
    </source>
</evidence>
<keyword evidence="3" id="KW-1185">Reference proteome</keyword>
<dbReference type="AlphaFoldDB" id="A0A853JEF8"/>
<comment type="caution">
    <text evidence="2">The sequence shown here is derived from an EMBL/GenBank/DDBJ whole genome shotgun (WGS) entry which is preliminary data.</text>
</comment>
<feature type="domain" description="Immunity protein 35" evidence="1">
    <location>
        <begin position="11"/>
        <end position="86"/>
    </location>
</feature>
<proteinExistence type="predicted"/>
<evidence type="ECO:0000259" key="1">
    <source>
        <dbReference type="Pfam" id="PF15567"/>
    </source>
</evidence>
<organism evidence="2 3">
    <name type="scientific">Luteimonas salinisoli</name>
    <dbReference type="NCBI Taxonomy" id="2752307"/>
    <lineage>
        <taxon>Bacteria</taxon>
        <taxon>Pseudomonadati</taxon>
        <taxon>Pseudomonadota</taxon>
        <taxon>Gammaproteobacteria</taxon>
        <taxon>Lysobacterales</taxon>
        <taxon>Lysobacteraceae</taxon>
        <taxon>Luteimonas</taxon>
    </lineage>
</organism>
<dbReference type="RefSeq" id="WP_180679487.1">
    <property type="nucleotide sequence ID" value="NZ_JACCKA010000085.1"/>
</dbReference>
<dbReference type="EMBL" id="JACCKA010000085">
    <property type="protein sequence ID" value="NZA27721.1"/>
    <property type="molecule type" value="Genomic_DNA"/>
</dbReference>